<feature type="region of interest" description="Disordered" evidence="1">
    <location>
        <begin position="1"/>
        <end position="23"/>
    </location>
</feature>
<evidence type="ECO:0000256" key="1">
    <source>
        <dbReference type="SAM" id="MobiDB-lite"/>
    </source>
</evidence>
<sequence>MAREAGNEEDEPEAKRHKVDESTVATADTVDAVAVSEDQEIKRVKRIRGRRGILSSFIEFPMDVVVEIFTLLDPTDPPNLARTTKEFRGILMTRSLAFVWKESRRHVEGLSIRTLEVFNRTICLSEGLPDLPRDLSEPQYANLCFSRHCHECLASPVSIIFWSARKRLCKKCIKADFIIGPSQHNSTFRDEICLYMKNLVPSYQKPPRGPVPPRRGTVFFLNPKYREWYEQKYKEMKEKDAHAKLCIAWAAARAADRKDKIDNVRQQRYDAIVERLTALGWGEEIPWDFYDDELVNQPRKLTDRIWKNIEAPLMALLHAKIIADRRTLAARVYNEFRETLPPDAVYPPTIDVLLTEQFRAIIEDTPVHPQEKLTEESFAVALLSLPELSAAWRRRKDAELVEIMKKSKPDAVEADLHLASTFFACSAGPNPGPIGYPRILVHAPATNFRYGVWDHGSLQSTLKLEAWNGGGHIIFHEQAKHNARSVLEACGLDPDVTTRTKMDELNPALQCLNCHDTRNRLRMRWSQAGNHLHYYRHFPGSWKCLDLDEERLLEARERQDFETFSGRTPHYCCKICGDSCQMSFDKLKAHLEAEHGISDSITFEQHVAYHLDASVEERHPRPIWWKPSKQAVETRST</sequence>
<comment type="caution">
    <text evidence="3">The sequence shown here is derived from an EMBL/GenBank/DDBJ whole genome shotgun (WGS) entry which is preliminary data.</text>
</comment>
<dbReference type="InterPro" id="IPR001810">
    <property type="entry name" value="F-box_dom"/>
</dbReference>
<reference evidence="3" key="1">
    <citation type="submission" date="2023-03" db="EMBL/GenBank/DDBJ databases">
        <title>Massive genome expansion in bonnet fungi (Mycena s.s.) driven by repeated elements and novel gene families across ecological guilds.</title>
        <authorList>
            <consortium name="Lawrence Berkeley National Laboratory"/>
            <person name="Harder C.B."/>
            <person name="Miyauchi S."/>
            <person name="Viragh M."/>
            <person name="Kuo A."/>
            <person name="Thoen E."/>
            <person name="Andreopoulos B."/>
            <person name="Lu D."/>
            <person name="Skrede I."/>
            <person name="Drula E."/>
            <person name="Henrissat B."/>
            <person name="Morin E."/>
            <person name="Kohler A."/>
            <person name="Barry K."/>
            <person name="LaButti K."/>
            <person name="Morin E."/>
            <person name="Salamov A."/>
            <person name="Lipzen A."/>
            <person name="Mereny Z."/>
            <person name="Hegedus B."/>
            <person name="Baldrian P."/>
            <person name="Stursova M."/>
            <person name="Weitz H."/>
            <person name="Taylor A."/>
            <person name="Grigoriev I.V."/>
            <person name="Nagy L.G."/>
            <person name="Martin F."/>
            <person name="Kauserud H."/>
        </authorList>
    </citation>
    <scope>NUCLEOTIDE SEQUENCE</scope>
    <source>
        <strain evidence="3">CBHHK002</strain>
    </source>
</reference>
<dbReference type="Proteomes" id="UP001218218">
    <property type="component" value="Unassembled WGS sequence"/>
</dbReference>
<organism evidence="3 4">
    <name type="scientific">Mycena albidolilacea</name>
    <dbReference type="NCBI Taxonomy" id="1033008"/>
    <lineage>
        <taxon>Eukaryota</taxon>
        <taxon>Fungi</taxon>
        <taxon>Dikarya</taxon>
        <taxon>Basidiomycota</taxon>
        <taxon>Agaricomycotina</taxon>
        <taxon>Agaricomycetes</taxon>
        <taxon>Agaricomycetidae</taxon>
        <taxon>Agaricales</taxon>
        <taxon>Marasmiineae</taxon>
        <taxon>Mycenaceae</taxon>
        <taxon>Mycena</taxon>
    </lineage>
</organism>
<dbReference type="EMBL" id="JARIHO010000012">
    <property type="protein sequence ID" value="KAJ7352402.1"/>
    <property type="molecule type" value="Genomic_DNA"/>
</dbReference>
<gene>
    <name evidence="3" type="ORF">DFH08DRAFT_934809</name>
</gene>
<keyword evidence="4" id="KW-1185">Reference proteome</keyword>
<protein>
    <recommendedName>
        <fullName evidence="2">F-box domain-containing protein</fullName>
    </recommendedName>
</protein>
<evidence type="ECO:0000259" key="2">
    <source>
        <dbReference type="PROSITE" id="PS50181"/>
    </source>
</evidence>
<feature type="domain" description="F-box" evidence="2">
    <location>
        <begin position="54"/>
        <end position="103"/>
    </location>
</feature>
<evidence type="ECO:0000313" key="4">
    <source>
        <dbReference type="Proteomes" id="UP001218218"/>
    </source>
</evidence>
<dbReference type="AlphaFoldDB" id="A0AAD7A9L9"/>
<dbReference type="PROSITE" id="PS50181">
    <property type="entry name" value="FBOX"/>
    <property type="match status" value="1"/>
</dbReference>
<accession>A0AAD7A9L9</accession>
<name>A0AAD7A9L9_9AGAR</name>
<proteinExistence type="predicted"/>
<evidence type="ECO:0000313" key="3">
    <source>
        <dbReference type="EMBL" id="KAJ7352402.1"/>
    </source>
</evidence>